<evidence type="ECO:0000256" key="5">
    <source>
        <dbReference type="ARBA" id="ARBA00022989"/>
    </source>
</evidence>
<feature type="transmembrane region" description="Helical" evidence="7">
    <location>
        <begin position="100"/>
        <end position="120"/>
    </location>
</feature>
<keyword evidence="6 7" id="KW-0472">Membrane</keyword>
<comment type="subcellular location">
    <subcellularLocation>
        <location evidence="1 7">Cell membrane</location>
        <topology evidence="1 7">Multi-pass membrane protein</topology>
    </subcellularLocation>
</comment>
<dbReference type="InterPro" id="IPR000515">
    <property type="entry name" value="MetI-like"/>
</dbReference>
<keyword evidence="2 7" id="KW-0813">Transport</keyword>
<name>A0A263CWM1_9PSEU</name>
<evidence type="ECO:0000256" key="4">
    <source>
        <dbReference type="ARBA" id="ARBA00022692"/>
    </source>
</evidence>
<dbReference type="EMBL" id="NKYE01000019">
    <property type="protein sequence ID" value="OZM70532.1"/>
    <property type="molecule type" value="Genomic_DNA"/>
</dbReference>
<evidence type="ECO:0000313" key="9">
    <source>
        <dbReference type="EMBL" id="OZM70532.1"/>
    </source>
</evidence>
<feature type="domain" description="ABC transmembrane type-1" evidence="8">
    <location>
        <begin position="92"/>
        <end position="272"/>
    </location>
</feature>
<dbReference type="SUPFAM" id="SSF161098">
    <property type="entry name" value="MetI-like"/>
    <property type="match status" value="1"/>
</dbReference>
<proteinExistence type="inferred from homology"/>
<sequence>MSDTRETPLTGAERKTSTLGSRGSAVLGRGLRGFARNWLLFLGLIVLWQLVAVLADDPFFPPPTTILGAAGDLWFSGPASQLLLSDVVFDHVLPSLGRVIGGWLIAVVVGVAVGTALGRSRTGLDYVGPLFAFARAIPPPVLAPVFLVLFGIGSGMQLATIIFGALWPVLLNTVDGVRSVDKVKVETARSFRTPAPYWIGMVVLPAALPKIFAGLRLSLSISVILMVVSELVGALNGIGKQLFLEQSKYNFPTMWAWIVLLGIIGFGFNAALLAVERRVLRWQPTRNAQDAN</sequence>
<dbReference type="CDD" id="cd06261">
    <property type="entry name" value="TM_PBP2"/>
    <property type="match status" value="1"/>
</dbReference>
<dbReference type="Gene3D" id="1.10.3720.10">
    <property type="entry name" value="MetI-like"/>
    <property type="match status" value="1"/>
</dbReference>
<dbReference type="Proteomes" id="UP000242444">
    <property type="component" value="Unassembled WGS sequence"/>
</dbReference>
<accession>A0A263CWM1</accession>
<dbReference type="InParanoid" id="A0A263CWM1"/>
<dbReference type="PANTHER" id="PTHR30151">
    <property type="entry name" value="ALKANE SULFONATE ABC TRANSPORTER-RELATED, MEMBRANE SUBUNIT"/>
    <property type="match status" value="1"/>
</dbReference>
<organism evidence="9 10">
    <name type="scientific">Amycolatopsis antarctica</name>
    <dbReference type="NCBI Taxonomy" id="1854586"/>
    <lineage>
        <taxon>Bacteria</taxon>
        <taxon>Bacillati</taxon>
        <taxon>Actinomycetota</taxon>
        <taxon>Actinomycetes</taxon>
        <taxon>Pseudonocardiales</taxon>
        <taxon>Pseudonocardiaceae</taxon>
        <taxon>Amycolatopsis</taxon>
    </lineage>
</organism>
<feature type="transmembrane region" description="Helical" evidence="7">
    <location>
        <begin position="141"/>
        <end position="167"/>
    </location>
</feature>
<feature type="transmembrane region" description="Helical" evidence="7">
    <location>
        <begin position="219"/>
        <end position="239"/>
    </location>
</feature>
<dbReference type="GO" id="GO:0055085">
    <property type="term" value="P:transmembrane transport"/>
    <property type="evidence" value="ECO:0007669"/>
    <property type="project" value="InterPro"/>
</dbReference>
<dbReference type="InterPro" id="IPR035906">
    <property type="entry name" value="MetI-like_sf"/>
</dbReference>
<comment type="caution">
    <text evidence="9">The sequence shown here is derived from an EMBL/GenBank/DDBJ whole genome shotgun (WGS) entry which is preliminary data.</text>
</comment>
<dbReference type="OrthoDB" id="3173654at2"/>
<evidence type="ECO:0000259" key="8">
    <source>
        <dbReference type="PROSITE" id="PS50928"/>
    </source>
</evidence>
<evidence type="ECO:0000256" key="2">
    <source>
        <dbReference type="ARBA" id="ARBA00022448"/>
    </source>
</evidence>
<dbReference type="GO" id="GO:0005886">
    <property type="term" value="C:plasma membrane"/>
    <property type="evidence" value="ECO:0007669"/>
    <property type="project" value="UniProtKB-SubCell"/>
</dbReference>
<comment type="similarity">
    <text evidence="7">Belongs to the binding-protein-dependent transport system permease family.</text>
</comment>
<gene>
    <name evidence="9" type="ORF">CFN78_24275</name>
</gene>
<dbReference type="PANTHER" id="PTHR30151:SF0">
    <property type="entry name" value="ABC TRANSPORTER PERMEASE PROTEIN MJ0413-RELATED"/>
    <property type="match status" value="1"/>
</dbReference>
<feature type="transmembrane region" description="Helical" evidence="7">
    <location>
        <begin position="254"/>
        <end position="275"/>
    </location>
</feature>
<evidence type="ECO:0000313" key="10">
    <source>
        <dbReference type="Proteomes" id="UP000242444"/>
    </source>
</evidence>
<dbReference type="AlphaFoldDB" id="A0A263CWM1"/>
<keyword evidence="4 7" id="KW-0812">Transmembrane</keyword>
<protein>
    <submittedName>
        <fullName evidence="9">Nitrate ABC transporter permease</fullName>
    </submittedName>
</protein>
<evidence type="ECO:0000256" key="7">
    <source>
        <dbReference type="RuleBase" id="RU363032"/>
    </source>
</evidence>
<evidence type="ECO:0000256" key="6">
    <source>
        <dbReference type="ARBA" id="ARBA00023136"/>
    </source>
</evidence>
<keyword evidence="10" id="KW-1185">Reference proteome</keyword>
<evidence type="ECO:0000256" key="1">
    <source>
        <dbReference type="ARBA" id="ARBA00004651"/>
    </source>
</evidence>
<dbReference type="PROSITE" id="PS50928">
    <property type="entry name" value="ABC_TM1"/>
    <property type="match status" value="1"/>
</dbReference>
<keyword evidence="3" id="KW-1003">Cell membrane</keyword>
<evidence type="ECO:0000256" key="3">
    <source>
        <dbReference type="ARBA" id="ARBA00022475"/>
    </source>
</evidence>
<feature type="transmembrane region" description="Helical" evidence="7">
    <location>
        <begin position="38"/>
        <end position="55"/>
    </location>
</feature>
<reference evidence="9 10" key="1">
    <citation type="submission" date="2017-07" db="EMBL/GenBank/DDBJ databases">
        <title>Amycolatopsis antarcticus sp. nov., isolated from the surface of an Antarcticus brown macroalga.</title>
        <authorList>
            <person name="Wang J."/>
            <person name="Leiva S."/>
            <person name="Huang J."/>
            <person name="Huang Y."/>
        </authorList>
    </citation>
    <scope>NUCLEOTIDE SEQUENCE [LARGE SCALE GENOMIC DNA]</scope>
    <source>
        <strain evidence="9 10">AU-G6</strain>
    </source>
</reference>
<dbReference type="Pfam" id="PF00528">
    <property type="entry name" value="BPD_transp_1"/>
    <property type="match status" value="1"/>
</dbReference>
<keyword evidence="5 7" id="KW-1133">Transmembrane helix</keyword>